<dbReference type="Pfam" id="PF00534">
    <property type="entry name" value="Glycos_transf_1"/>
    <property type="match status" value="1"/>
</dbReference>
<accession>A0A5C6EIV1</accession>
<evidence type="ECO:0000259" key="1">
    <source>
        <dbReference type="Pfam" id="PF00534"/>
    </source>
</evidence>
<feature type="domain" description="Glycosyl transferase family 1" evidence="1">
    <location>
        <begin position="190"/>
        <end position="346"/>
    </location>
</feature>
<organism evidence="2 3">
    <name type="scientific">Rubripirellula tenax</name>
    <dbReference type="NCBI Taxonomy" id="2528015"/>
    <lineage>
        <taxon>Bacteria</taxon>
        <taxon>Pseudomonadati</taxon>
        <taxon>Planctomycetota</taxon>
        <taxon>Planctomycetia</taxon>
        <taxon>Pirellulales</taxon>
        <taxon>Pirellulaceae</taxon>
        <taxon>Rubripirellula</taxon>
    </lineage>
</organism>
<dbReference type="RefSeq" id="WP_146461487.1">
    <property type="nucleotide sequence ID" value="NZ_SJPW01000007.1"/>
</dbReference>
<dbReference type="GO" id="GO:0043750">
    <property type="term" value="F:phosphatidylinositol alpha-mannosyltransferase activity"/>
    <property type="evidence" value="ECO:0007669"/>
    <property type="project" value="UniProtKB-EC"/>
</dbReference>
<gene>
    <name evidence="2" type="primary">pimB_3</name>
    <name evidence="2" type="ORF">Poly51_53760</name>
</gene>
<evidence type="ECO:0000313" key="3">
    <source>
        <dbReference type="Proteomes" id="UP000318288"/>
    </source>
</evidence>
<dbReference type="Proteomes" id="UP000318288">
    <property type="component" value="Unassembled WGS sequence"/>
</dbReference>
<reference evidence="2 3" key="1">
    <citation type="submission" date="2019-02" db="EMBL/GenBank/DDBJ databases">
        <title>Deep-cultivation of Planctomycetes and their phenomic and genomic characterization uncovers novel biology.</title>
        <authorList>
            <person name="Wiegand S."/>
            <person name="Jogler M."/>
            <person name="Boedeker C."/>
            <person name="Pinto D."/>
            <person name="Vollmers J."/>
            <person name="Rivas-Marin E."/>
            <person name="Kohn T."/>
            <person name="Peeters S.H."/>
            <person name="Heuer A."/>
            <person name="Rast P."/>
            <person name="Oberbeckmann S."/>
            <person name="Bunk B."/>
            <person name="Jeske O."/>
            <person name="Meyerdierks A."/>
            <person name="Storesund J.E."/>
            <person name="Kallscheuer N."/>
            <person name="Luecker S."/>
            <person name="Lage O.M."/>
            <person name="Pohl T."/>
            <person name="Merkel B.J."/>
            <person name="Hornburger P."/>
            <person name="Mueller R.-W."/>
            <person name="Bruemmer F."/>
            <person name="Labrenz M."/>
            <person name="Spormann A.M."/>
            <person name="Op Den Camp H."/>
            <person name="Overmann J."/>
            <person name="Amann R."/>
            <person name="Jetten M.S.M."/>
            <person name="Mascher T."/>
            <person name="Medema M.H."/>
            <person name="Devos D.P."/>
            <person name="Kaster A.-K."/>
            <person name="Ovreas L."/>
            <person name="Rohde M."/>
            <person name="Galperin M.Y."/>
            <person name="Jogler C."/>
        </authorList>
    </citation>
    <scope>NUCLEOTIDE SEQUENCE [LARGE SCALE GENOMIC DNA]</scope>
    <source>
        <strain evidence="2 3">Poly51</strain>
    </source>
</reference>
<dbReference type="PANTHER" id="PTHR45947:SF3">
    <property type="entry name" value="SULFOQUINOVOSYL TRANSFERASE SQD2"/>
    <property type="match status" value="1"/>
</dbReference>
<comment type="caution">
    <text evidence="2">The sequence shown here is derived from an EMBL/GenBank/DDBJ whole genome shotgun (WGS) entry which is preliminary data.</text>
</comment>
<keyword evidence="3" id="KW-1185">Reference proteome</keyword>
<dbReference type="Gene3D" id="3.40.50.2000">
    <property type="entry name" value="Glycogen Phosphorylase B"/>
    <property type="match status" value="2"/>
</dbReference>
<dbReference type="InterPro" id="IPR001296">
    <property type="entry name" value="Glyco_trans_1"/>
</dbReference>
<dbReference type="OrthoDB" id="9795068at2"/>
<keyword evidence="2" id="KW-0808">Transferase</keyword>
<protein>
    <submittedName>
        <fullName evidence="2">GDP-mannose-dependent alpha-(1-6)-phosphatidylinositol monomannoside mannosyltransferase</fullName>
        <ecNumber evidence="2">2.4.1.345</ecNumber>
    </submittedName>
</protein>
<dbReference type="EMBL" id="SJPW01000007">
    <property type="protein sequence ID" value="TWU47576.1"/>
    <property type="molecule type" value="Genomic_DNA"/>
</dbReference>
<name>A0A5C6EIV1_9BACT</name>
<dbReference type="AlphaFoldDB" id="A0A5C6EIV1"/>
<dbReference type="InterPro" id="IPR050194">
    <property type="entry name" value="Glycosyltransferase_grp1"/>
</dbReference>
<dbReference type="CDD" id="cd03801">
    <property type="entry name" value="GT4_PimA-like"/>
    <property type="match status" value="1"/>
</dbReference>
<evidence type="ECO:0000313" key="2">
    <source>
        <dbReference type="EMBL" id="TWU47576.1"/>
    </source>
</evidence>
<dbReference type="SUPFAM" id="SSF53756">
    <property type="entry name" value="UDP-Glycosyltransferase/glycogen phosphorylase"/>
    <property type="match status" value="1"/>
</dbReference>
<proteinExistence type="predicted"/>
<dbReference type="PANTHER" id="PTHR45947">
    <property type="entry name" value="SULFOQUINOVOSYL TRANSFERASE SQD2"/>
    <property type="match status" value="1"/>
</dbReference>
<dbReference type="EC" id="2.4.1.345" evidence="2"/>
<keyword evidence="2" id="KW-0328">Glycosyltransferase</keyword>
<sequence>MNDSYFDGTLLVRQRSLPSYRVPLFQRLGQMCRRLVLITSQSPTEDSMVEAEQLNHAEWTRLTGKSLGKGVSLIYWQSGLTQAIRKVDPDVIITEANPRFADNGRLRKWASQNRCPLLGWGLGTTNFFGHGYTGLRHWHRVRTLARFDSLIAYGSLAKKQYCEDLGWSPERVYVAHNATSDVPRIDAETLQRQQNNRIGETFHVLTIGRLIANKSLELLLDASAILKRRGIPIKFTFVGDGSHRESLMAYAKQLGVTIDFPGHLEGDSLEKVASQADLFVLPGLGGLAIQQAMAFGLPVCVSEADGTEFDLVRSENGWKVPPGDSDAIAEVIAAAAADRPATFRMGRESLRIATEEINISTMASKMIHAVNESQLIKFQGVNR</sequence>